<dbReference type="AlphaFoldDB" id="A0A6G7VF22"/>
<dbReference type="InterPro" id="IPR016155">
    <property type="entry name" value="Mopterin_synth/thiamin_S_b"/>
</dbReference>
<accession>A0A6G7VF22</accession>
<name>A0A6G7VF22_9GAMM</name>
<dbReference type="RefSeq" id="WP_166271466.1">
    <property type="nucleotide sequence ID" value="NZ_CP048029.1"/>
</dbReference>
<dbReference type="InterPro" id="IPR012675">
    <property type="entry name" value="Beta-grasp_dom_sf"/>
</dbReference>
<evidence type="ECO:0000313" key="2">
    <source>
        <dbReference type="Proteomes" id="UP000502699"/>
    </source>
</evidence>
<proteinExistence type="predicted"/>
<dbReference type="KEGG" id="cjap:GWK36_12225"/>
<reference evidence="2" key="1">
    <citation type="submission" date="2020-01" db="EMBL/GenBank/DDBJ databases">
        <title>Caldichromatium gen. nov., sp. nov., a thermophilic purple sulfur bacterium member of the family Chromatiaceae isolated from Nakabusa hot spring, Japan.</title>
        <authorList>
            <person name="Saini M.K."/>
            <person name="Hanada S."/>
            <person name="Tank M."/>
        </authorList>
    </citation>
    <scope>NUCLEOTIDE SEQUENCE [LARGE SCALE GENOMIC DNA]</scope>
    <source>
        <strain evidence="2">No.7</strain>
    </source>
</reference>
<dbReference type="SUPFAM" id="SSF54285">
    <property type="entry name" value="MoaD/ThiS"/>
    <property type="match status" value="1"/>
</dbReference>
<dbReference type="PANTHER" id="PTHR34472">
    <property type="entry name" value="SULFUR CARRIER PROTEIN THIS"/>
    <property type="match status" value="1"/>
</dbReference>
<evidence type="ECO:0000313" key="1">
    <source>
        <dbReference type="EMBL" id="QIK38621.1"/>
    </source>
</evidence>
<organism evidence="1 2">
    <name type="scientific">Caldichromatium japonicum</name>
    <dbReference type="NCBI Taxonomy" id="2699430"/>
    <lineage>
        <taxon>Bacteria</taxon>
        <taxon>Pseudomonadati</taxon>
        <taxon>Pseudomonadota</taxon>
        <taxon>Gammaproteobacteria</taxon>
        <taxon>Chromatiales</taxon>
        <taxon>Chromatiaceae</taxon>
        <taxon>Caldichromatium</taxon>
    </lineage>
</organism>
<dbReference type="PANTHER" id="PTHR34472:SF1">
    <property type="entry name" value="SULFUR CARRIER PROTEIN THIS"/>
    <property type="match status" value="1"/>
</dbReference>
<keyword evidence="2" id="KW-1185">Reference proteome</keyword>
<dbReference type="Gene3D" id="3.10.20.30">
    <property type="match status" value="1"/>
</dbReference>
<dbReference type="NCBIfam" id="TIGR01683">
    <property type="entry name" value="thiS"/>
    <property type="match status" value="1"/>
</dbReference>
<dbReference type="Pfam" id="PF02597">
    <property type="entry name" value="ThiS"/>
    <property type="match status" value="1"/>
</dbReference>
<dbReference type="InterPro" id="IPR003749">
    <property type="entry name" value="ThiS/MoaD-like"/>
</dbReference>
<gene>
    <name evidence="1" type="primary">thiS</name>
    <name evidence="1" type="ORF">GWK36_12225</name>
</gene>
<sequence>MQIFLNGTSHEVDEGLCLLELIQSLDLAGRRIAVEVNAALVPRSQFAAHRLAAGDKVEIIQAVGGG</sequence>
<protein>
    <submittedName>
        <fullName evidence="1">Sulfur carrier protein ThiS</fullName>
    </submittedName>
</protein>
<dbReference type="InterPro" id="IPR010035">
    <property type="entry name" value="Thi_S"/>
</dbReference>
<dbReference type="CDD" id="cd00565">
    <property type="entry name" value="Ubl_ThiS"/>
    <property type="match status" value="1"/>
</dbReference>
<dbReference type="EMBL" id="CP048029">
    <property type="protein sequence ID" value="QIK38621.1"/>
    <property type="molecule type" value="Genomic_DNA"/>
</dbReference>
<dbReference type="Proteomes" id="UP000502699">
    <property type="component" value="Chromosome"/>
</dbReference>